<organism evidence="4 5">
    <name type="scientific">Chitinophaga tropicalis</name>
    <dbReference type="NCBI Taxonomy" id="2683588"/>
    <lineage>
        <taxon>Bacteria</taxon>
        <taxon>Pseudomonadati</taxon>
        <taxon>Bacteroidota</taxon>
        <taxon>Chitinophagia</taxon>
        <taxon>Chitinophagales</taxon>
        <taxon>Chitinophagaceae</taxon>
        <taxon>Chitinophaga</taxon>
    </lineage>
</organism>
<comment type="similarity">
    <text evidence="2">Belongs to the polysaccharide lyase 1 family.</text>
</comment>
<reference evidence="4 5" key="1">
    <citation type="submission" date="2019-12" db="EMBL/GenBank/DDBJ databases">
        <title>Chitinophaga sp. strain ysch24 (GDMCC 1.1355), whole genome shotgun sequence.</title>
        <authorList>
            <person name="Zhang X."/>
        </authorList>
    </citation>
    <scope>NUCLEOTIDE SEQUENCE [LARGE SCALE GENOMIC DNA]</scope>
    <source>
        <strain evidence="5">ysch24</strain>
    </source>
</reference>
<dbReference type="InterPro" id="IPR012334">
    <property type="entry name" value="Pectin_lyas_fold"/>
</dbReference>
<proteinExistence type="inferred from homology"/>
<feature type="domain" description="Pectate lyase" evidence="3">
    <location>
        <begin position="68"/>
        <end position="307"/>
    </location>
</feature>
<comment type="subcellular location">
    <subcellularLocation>
        <location evidence="2">Secreted</location>
    </subcellularLocation>
</comment>
<dbReference type="AlphaFoldDB" id="A0A7K1U847"/>
<dbReference type="PANTHER" id="PTHR31683:SF18">
    <property type="entry name" value="PECTATE LYASE 21-RELATED"/>
    <property type="match status" value="1"/>
</dbReference>
<evidence type="ECO:0000313" key="4">
    <source>
        <dbReference type="EMBL" id="MVT10539.1"/>
    </source>
</evidence>
<keyword evidence="2" id="KW-0119">Carbohydrate metabolism</keyword>
<protein>
    <submittedName>
        <fullName evidence="4">Pectate lyase</fullName>
    </submittedName>
</protein>
<name>A0A7K1U847_9BACT</name>
<comment type="caution">
    <text evidence="4">The sequence shown here is derived from an EMBL/GenBank/DDBJ whole genome shotgun (WGS) entry which is preliminary data.</text>
</comment>
<gene>
    <name evidence="4" type="ORF">GO493_19860</name>
</gene>
<dbReference type="SUPFAM" id="SSF51126">
    <property type="entry name" value="Pectin lyase-like"/>
    <property type="match status" value="1"/>
</dbReference>
<evidence type="ECO:0000259" key="3">
    <source>
        <dbReference type="SMART" id="SM00656"/>
    </source>
</evidence>
<dbReference type="EMBL" id="WRXN01000009">
    <property type="protein sequence ID" value="MVT10539.1"/>
    <property type="molecule type" value="Genomic_DNA"/>
</dbReference>
<dbReference type="GO" id="GO:0030570">
    <property type="term" value="F:pectate lyase activity"/>
    <property type="evidence" value="ECO:0007669"/>
    <property type="project" value="InterPro"/>
</dbReference>
<keyword evidence="5" id="KW-1185">Reference proteome</keyword>
<keyword evidence="2" id="KW-0964">Secreted</keyword>
<keyword evidence="1 2" id="KW-0456">Lyase</keyword>
<evidence type="ECO:0000256" key="2">
    <source>
        <dbReference type="RuleBase" id="RU361173"/>
    </source>
</evidence>
<keyword evidence="2" id="KW-0624">Polysaccharide degradation</keyword>
<dbReference type="SMART" id="SM00656">
    <property type="entry name" value="Amb_all"/>
    <property type="match status" value="1"/>
</dbReference>
<evidence type="ECO:0000313" key="5">
    <source>
        <dbReference type="Proteomes" id="UP000461730"/>
    </source>
</evidence>
<accession>A0A7K1U847</accession>
<dbReference type="InterPro" id="IPR011050">
    <property type="entry name" value="Pectin_lyase_fold/virulence"/>
</dbReference>
<dbReference type="InterPro" id="IPR045032">
    <property type="entry name" value="PEL"/>
</dbReference>
<sequence length="368" mass="39316">MKKKLCVVALAATVNLCMISCSKSLQSDLKQTSGQVNGAVNAQDVSVASVAFGIAGFATLNGGTTGGQGGTTVTATTFDQLKSYLESSTTYIVRVDRRIYNGTKGGRINVNSNKTLLGVGSAGFLDGVGLNISSKRNIIIQNVRITLSSITDRSDPAVYDPDGDEGLPQIIVNGGDCISIQGSSSNVWVDHCELYNEDPAVQTNKDLYDGLIDIKNTSQYVTISWNYFHDNHKTHLIGSSDSDNSDRKLTFHHNYYRKIVSRLPLNRFGVAHLYNNYYTQVTGSAVDSRMGACVRVENNVFETVKSPIIGSGTTVGKYHVLGNTFSGITGTAAPTSSTCSFTPPYSYAIDPASSVKADVTSRAGVGKI</sequence>
<dbReference type="PANTHER" id="PTHR31683">
    <property type="entry name" value="PECTATE LYASE 18-RELATED"/>
    <property type="match status" value="1"/>
</dbReference>
<dbReference type="Pfam" id="PF00544">
    <property type="entry name" value="Pectate_lyase_4"/>
    <property type="match status" value="1"/>
</dbReference>
<dbReference type="GO" id="GO:0005576">
    <property type="term" value="C:extracellular region"/>
    <property type="evidence" value="ECO:0007669"/>
    <property type="project" value="UniProtKB-SubCell"/>
</dbReference>
<dbReference type="RefSeq" id="WP_157307982.1">
    <property type="nucleotide sequence ID" value="NZ_WRXN01000009.1"/>
</dbReference>
<dbReference type="GO" id="GO:0000272">
    <property type="term" value="P:polysaccharide catabolic process"/>
    <property type="evidence" value="ECO:0007669"/>
    <property type="project" value="UniProtKB-KW"/>
</dbReference>
<dbReference type="Proteomes" id="UP000461730">
    <property type="component" value="Unassembled WGS sequence"/>
</dbReference>
<evidence type="ECO:0000256" key="1">
    <source>
        <dbReference type="ARBA" id="ARBA00023239"/>
    </source>
</evidence>
<dbReference type="Gene3D" id="2.160.20.10">
    <property type="entry name" value="Single-stranded right-handed beta-helix, Pectin lyase-like"/>
    <property type="match status" value="1"/>
</dbReference>
<dbReference type="InterPro" id="IPR002022">
    <property type="entry name" value="Pec_lyase"/>
</dbReference>